<dbReference type="Pfam" id="PF05523">
    <property type="entry name" value="FdtA"/>
    <property type="match status" value="1"/>
</dbReference>
<evidence type="ECO:0000259" key="1">
    <source>
        <dbReference type="Pfam" id="PF05523"/>
    </source>
</evidence>
<sequence length="155" mass="17893">IKPQKMLNDTIRFISLETHPTHDIRDKHVNGSLTVVWRDWDKILEATPKMIYVSSVNPGEIKGPHIHTKRDSYFVCIRGKVVFIAKDKNGKYLEIESDEKNPVLVQIPKNFASAHINPTNEPASVLALANPAWKPNDDEMKNVSFDDYDWQKWKK</sequence>
<dbReference type="CDD" id="cd02208">
    <property type="entry name" value="cupin_RmlC-like"/>
    <property type="match status" value="1"/>
</dbReference>
<dbReference type="InterPro" id="IPR014710">
    <property type="entry name" value="RmlC-like_jellyroll"/>
</dbReference>
<evidence type="ECO:0000313" key="2">
    <source>
        <dbReference type="EMBL" id="SVD84717.1"/>
    </source>
</evidence>
<dbReference type="InterPro" id="IPR008894">
    <property type="entry name" value="QdtA_cupin_dom"/>
</dbReference>
<dbReference type="SUPFAM" id="SSF51182">
    <property type="entry name" value="RmlC-like cupins"/>
    <property type="match status" value="1"/>
</dbReference>
<feature type="non-terminal residue" evidence="2">
    <location>
        <position position="1"/>
    </location>
</feature>
<organism evidence="2">
    <name type="scientific">marine metagenome</name>
    <dbReference type="NCBI Taxonomy" id="408172"/>
    <lineage>
        <taxon>unclassified sequences</taxon>
        <taxon>metagenomes</taxon>
        <taxon>ecological metagenomes</taxon>
    </lineage>
</organism>
<reference evidence="2" key="1">
    <citation type="submission" date="2018-05" db="EMBL/GenBank/DDBJ databases">
        <authorList>
            <person name="Lanie J.A."/>
            <person name="Ng W.-L."/>
            <person name="Kazmierczak K.M."/>
            <person name="Andrzejewski T.M."/>
            <person name="Davidsen T.M."/>
            <person name="Wayne K.J."/>
            <person name="Tettelin H."/>
            <person name="Glass J.I."/>
            <person name="Rusch D."/>
            <person name="Podicherti R."/>
            <person name="Tsui H.-C.T."/>
            <person name="Winkler M.E."/>
        </authorList>
    </citation>
    <scope>NUCLEOTIDE SEQUENCE</scope>
</reference>
<protein>
    <recommendedName>
        <fullName evidence="1">Sugar 3,4-ketoisomerase QdtA cupin domain-containing protein</fullName>
    </recommendedName>
</protein>
<proteinExistence type="predicted"/>
<accession>A0A382YN20</accession>
<dbReference type="Gene3D" id="2.60.120.10">
    <property type="entry name" value="Jelly Rolls"/>
    <property type="match status" value="1"/>
</dbReference>
<dbReference type="InterPro" id="IPR011051">
    <property type="entry name" value="RmlC_Cupin_sf"/>
</dbReference>
<dbReference type="EMBL" id="UINC01177204">
    <property type="protein sequence ID" value="SVD84717.1"/>
    <property type="molecule type" value="Genomic_DNA"/>
</dbReference>
<gene>
    <name evidence="2" type="ORF">METZ01_LOCUS437571</name>
</gene>
<name>A0A382YN20_9ZZZZ</name>
<feature type="domain" description="Sugar 3,4-ketoisomerase QdtA cupin" evidence="1">
    <location>
        <begin position="22"/>
        <end position="137"/>
    </location>
</feature>
<dbReference type="AlphaFoldDB" id="A0A382YN20"/>